<reference evidence="1" key="1">
    <citation type="submission" date="2020-04" db="EMBL/GenBank/DDBJ databases">
        <title>Deep metagenomics examines the oral microbiome during advanced dental caries in children, revealing novel taxa and co-occurrences with host molecules.</title>
        <authorList>
            <person name="Baker J.L."/>
            <person name="Morton J.T."/>
            <person name="Dinis M."/>
            <person name="Alvarez R."/>
            <person name="Tran N.C."/>
            <person name="Knight R."/>
            <person name="Edlund A."/>
        </authorList>
    </citation>
    <scope>NUCLEOTIDE SEQUENCE</scope>
    <source>
        <strain evidence="1">JCVI_48_bin.5</strain>
    </source>
</reference>
<organism evidence="1 2">
    <name type="scientific">Oribacterium sinus</name>
    <dbReference type="NCBI Taxonomy" id="237576"/>
    <lineage>
        <taxon>Bacteria</taxon>
        <taxon>Bacillati</taxon>
        <taxon>Bacillota</taxon>
        <taxon>Clostridia</taxon>
        <taxon>Lachnospirales</taxon>
        <taxon>Lachnospiraceae</taxon>
        <taxon>Oribacterium</taxon>
    </lineage>
</organism>
<dbReference type="Proteomes" id="UP000780721">
    <property type="component" value="Unassembled WGS sequence"/>
</dbReference>
<name>A0A930DX01_9FIRM</name>
<dbReference type="AlphaFoldDB" id="A0A930DX01"/>
<protein>
    <submittedName>
        <fullName evidence="1">Uncharacterized protein</fullName>
    </submittedName>
</protein>
<proteinExistence type="predicted"/>
<dbReference type="EMBL" id="JABZRB010000148">
    <property type="protein sequence ID" value="MBF1305351.1"/>
    <property type="molecule type" value="Genomic_DNA"/>
</dbReference>
<gene>
    <name evidence="1" type="ORF">HXM91_05805</name>
</gene>
<evidence type="ECO:0000313" key="1">
    <source>
        <dbReference type="EMBL" id="MBF1305351.1"/>
    </source>
</evidence>
<comment type="caution">
    <text evidence="1">The sequence shown here is derived from an EMBL/GenBank/DDBJ whole genome shotgun (WGS) entry which is preliminary data.</text>
</comment>
<evidence type="ECO:0000313" key="2">
    <source>
        <dbReference type="Proteomes" id="UP000780721"/>
    </source>
</evidence>
<accession>A0A930DX01</accession>
<sequence length="137" mass="15743">MEFFIAEEGIPVNLGPDGGSIAYFGSEIDFQYETEAPHGDGIFSAKLPLLERSLPFWLYGRNLLFLDAYYLLAETVERGSWSPICSMLINIHYGQYASLGQWYNSVRIEEKGIRLRNDFDGSSFFLENPKELQWNEI</sequence>